<accession>A0AA35NYC9</accession>
<feature type="region of interest" description="Disordered" evidence="1">
    <location>
        <begin position="62"/>
        <end position="89"/>
    </location>
</feature>
<dbReference type="Proteomes" id="UP001178461">
    <property type="component" value="Chromosome 1"/>
</dbReference>
<gene>
    <name evidence="2" type="ORF">PODLI_1B021414</name>
</gene>
<organism evidence="2 3">
    <name type="scientific">Podarcis lilfordi</name>
    <name type="common">Lilford's wall lizard</name>
    <dbReference type="NCBI Taxonomy" id="74358"/>
    <lineage>
        <taxon>Eukaryota</taxon>
        <taxon>Metazoa</taxon>
        <taxon>Chordata</taxon>
        <taxon>Craniata</taxon>
        <taxon>Vertebrata</taxon>
        <taxon>Euteleostomi</taxon>
        <taxon>Lepidosauria</taxon>
        <taxon>Squamata</taxon>
        <taxon>Bifurcata</taxon>
        <taxon>Unidentata</taxon>
        <taxon>Episquamata</taxon>
        <taxon>Laterata</taxon>
        <taxon>Lacertibaenia</taxon>
        <taxon>Lacertidae</taxon>
        <taxon>Podarcis</taxon>
    </lineage>
</organism>
<evidence type="ECO:0000313" key="3">
    <source>
        <dbReference type="Proteomes" id="UP001178461"/>
    </source>
</evidence>
<sequence>MSERHKQVEALLLTLCIRITVCNRGNVIRDWKHQHSERLSATRVMLEVRLSMFPDVRHFDLSASPSPLRMTRTPPNERQPGDESLNFLTPHFKCSRGKD</sequence>
<protein>
    <submittedName>
        <fullName evidence="2">Uncharacterized protein</fullName>
    </submittedName>
</protein>
<reference evidence="2" key="1">
    <citation type="submission" date="2022-12" db="EMBL/GenBank/DDBJ databases">
        <authorList>
            <person name="Alioto T."/>
            <person name="Alioto T."/>
            <person name="Gomez Garrido J."/>
        </authorList>
    </citation>
    <scope>NUCLEOTIDE SEQUENCE</scope>
</reference>
<keyword evidence="3" id="KW-1185">Reference proteome</keyword>
<evidence type="ECO:0000256" key="1">
    <source>
        <dbReference type="SAM" id="MobiDB-lite"/>
    </source>
</evidence>
<name>A0AA35NYC9_9SAUR</name>
<dbReference type="EMBL" id="OX395126">
    <property type="protein sequence ID" value="CAI5764932.1"/>
    <property type="molecule type" value="Genomic_DNA"/>
</dbReference>
<proteinExistence type="predicted"/>
<dbReference type="AlphaFoldDB" id="A0AA35NYC9"/>
<evidence type="ECO:0000313" key="2">
    <source>
        <dbReference type="EMBL" id="CAI5764932.1"/>
    </source>
</evidence>